<accession>A0A7R8WGU4</accession>
<evidence type="ECO:0000256" key="1">
    <source>
        <dbReference type="SAM" id="MobiDB-lite"/>
    </source>
</evidence>
<gene>
    <name evidence="2" type="ORF">CTOB1V02_LOCUS8596</name>
</gene>
<feature type="non-terminal residue" evidence="2">
    <location>
        <position position="1"/>
    </location>
</feature>
<reference evidence="2" key="1">
    <citation type="submission" date="2020-11" db="EMBL/GenBank/DDBJ databases">
        <authorList>
            <person name="Tran Van P."/>
        </authorList>
    </citation>
    <scope>NUCLEOTIDE SEQUENCE</scope>
</reference>
<dbReference type="EMBL" id="OB662923">
    <property type="protein sequence ID" value="CAD7230740.1"/>
    <property type="molecule type" value="Genomic_DNA"/>
</dbReference>
<protein>
    <submittedName>
        <fullName evidence="2">Uncharacterized protein</fullName>
    </submittedName>
</protein>
<sequence length="77" mass="8274">ERGNGATMDAWEDGAVSAQEEVRVAPDERRGAEPREGLSSLNSSGQGEREGEEVVVEISTAVFPPDSARGGQEEEEW</sequence>
<evidence type="ECO:0000313" key="2">
    <source>
        <dbReference type="EMBL" id="CAD7230740.1"/>
    </source>
</evidence>
<feature type="region of interest" description="Disordered" evidence="1">
    <location>
        <begin position="1"/>
        <end position="54"/>
    </location>
</feature>
<name>A0A7R8WGU4_9CRUS</name>
<dbReference type="AlphaFoldDB" id="A0A7R8WGU4"/>
<proteinExistence type="predicted"/>
<feature type="compositionally biased region" description="Basic and acidic residues" evidence="1">
    <location>
        <begin position="20"/>
        <end position="36"/>
    </location>
</feature>
<organism evidence="2">
    <name type="scientific">Cyprideis torosa</name>
    <dbReference type="NCBI Taxonomy" id="163714"/>
    <lineage>
        <taxon>Eukaryota</taxon>
        <taxon>Metazoa</taxon>
        <taxon>Ecdysozoa</taxon>
        <taxon>Arthropoda</taxon>
        <taxon>Crustacea</taxon>
        <taxon>Oligostraca</taxon>
        <taxon>Ostracoda</taxon>
        <taxon>Podocopa</taxon>
        <taxon>Podocopida</taxon>
        <taxon>Cytherocopina</taxon>
        <taxon>Cytheroidea</taxon>
        <taxon>Cytherideidae</taxon>
        <taxon>Cyprideis</taxon>
    </lineage>
</organism>